<dbReference type="InParanoid" id="A0A151ZSD5"/>
<proteinExistence type="predicted"/>
<accession>A0A151ZSD5</accession>
<dbReference type="Proteomes" id="UP000076078">
    <property type="component" value="Unassembled WGS sequence"/>
</dbReference>
<name>A0A151ZSD5_TIELA</name>
<protein>
    <submittedName>
        <fullName evidence="1">Uncharacterized protein</fullName>
    </submittedName>
</protein>
<dbReference type="AlphaFoldDB" id="A0A151ZSD5"/>
<evidence type="ECO:0000313" key="1">
    <source>
        <dbReference type="EMBL" id="KYQ96852.1"/>
    </source>
</evidence>
<dbReference type="EMBL" id="LODT01000021">
    <property type="protein sequence ID" value="KYQ96852.1"/>
    <property type="molecule type" value="Genomic_DNA"/>
</dbReference>
<keyword evidence="2" id="KW-1185">Reference proteome</keyword>
<organism evidence="1 2">
    <name type="scientific">Tieghemostelium lacteum</name>
    <name type="common">Slime mold</name>
    <name type="synonym">Dictyostelium lacteum</name>
    <dbReference type="NCBI Taxonomy" id="361077"/>
    <lineage>
        <taxon>Eukaryota</taxon>
        <taxon>Amoebozoa</taxon>
        <taxon>Evosea</taxon>
        <taxon>Eumycetozoa</taxon>
        <taxon>Dictyostelia</taxon>
        <taxon>Dictyosteliales</taxon>
        <taxon>Raperosteliaceae</taxon>
        <taxon>Tieghemostelium</taxon>
    </lineage>
</organism>
<sequence length="276" mass="32163">MVELNDNIGIKIYVDHNKITIKGIELQKKLLKLFISMKIHHSLISIFDIADYYDIQKKIKDHHKTIPRYPYIEINGELWGEGYMVEEKLENVMELCKDLMGYKVDDSNEVVNAFMENREMSSEQSKESNAKLEMGILGSSLNLIEWLSYGLISNRWNPWSSPSTPVDEVEPLDDSHFECEVVRTNWYGRGQLRNYRFTPKAIYRLCDNAIRTTLFYNQIKELVITDKKNIIIKFKDDEDQYIQAIDSDINKIVEIVTSRAYLTPSGENLYVSSVVV</sequence>
<comment type="caution">
    <text evidence="1">The sequence shown here is derived from an EMBL/GenBank/DDBJ whole genome shotgun (WGS) entry which is preliminary data.</text>
</comment>
<dbReference type="FunCoup" id="A0A151ZSD5">
    <property type="interactions" value="6"/>
</dbReference>
<dbReference type="OMA" id="IRTNWYG"/>
<dbReference type="OrthoDB" id="15922at2759"/>
<evidence type="ECO:0000313" key="2">
    <source>
        <dbReference type="Proteomes" id="UP000076078"/>
    </source>
</evidence>
<gene>
    <name evidence="1" type="ORF">DLAC_04158</name>
</gene>
<reference evidence="1 2" key="1">
    <citation type="submission" date="2015-12" db="EMBL/GenBank/DDBJ databases">
        <title>Dictyostelia acquired genes for synthesis and detection of signals that induce cell-type specialization by lateral gene transfer from prokaryotes.</title>
        <authorList>
            <person name="Gloeckner G."/>
            <person name="Schaap P."/>
        </authorList>
    </citation>
    <scope>NUCLEOTIDE SEQUENCE [LARGE SCALE GENOMIC DNA]</scope>
    <source>
        <strain evidence="1 2">TK</strain>
    </source>
</reference>